<keyword evidence="2" id="KW-0408">Iron</keyword>
<dbReference type="InterPro" id="IPR045220">
    <property type="entry name" value="FRHB/FDHB/HCAR-like"/>
</dbReference>
<dbReference type="Gene3D" id="3.30.70.20">
    <property type="match status" value="1"/>
</dbReference>
<keyword evidence="6" id="KW-1185">Reference proteome</keyword>
<evidence type="ECO:0000256" key="1">
    <source>
        <dbReference type="ARBA" id="ARBA00022723"/>
    </source>
</evidence>
<keyword evidence="3" id="KW-0411">Iron-sulfur</keyword>
<dbReference type="PANTHER" id="PTHR31332">
    <property type="entry name" value="7-HYDROXYMETHYL CHLOROPHYLL A REDUCTASE, CHLOROPLASTIC"/>
    <property type="match status" value="1"/>
</dbReference>
<evidence type="ECO:0000313" key="6">
    <source>
        <dbReference type="Proteomes" id="UP000186058"/>
    </source>
</evidence>
<dbReference type="SUPFAM" id="SSF54862">
    <property type="entry name" value="4Fe-4S ferredoxins"/>
    <property type="match status" value="1"/>
</dbReference>
<sequence length="412" mass="45166">MTSFITLKEEILDLSLCASCGLCAAVCPQGLLAMNGDSVPLPVFQGMESQAADTCGSCNLCSEVCPGYDTGVMESERRIFGRNRSELERWTGIYLSTYQLSAADPEILGRAAAGGAATILAITALEENLADAVIVVGRDQERPWVPKAYLADSVDRIIECAQTSYCITPNLDLLKDGRYDKVGIIGVPCQIQGINKLLNLPEHLPSSMLADKVAFTIELGCASNTSLGGTEHLITEILGIDLADVVFMRYREGQYPGQFVVRTRQGQEHFLPFYRLVEEFKKFKTFRCLVCPDWWSGVADISISDGDPNIFDSSKAGVSAKASSTVMVRTRMGADLLALALRRNAVELVDYTFENNLGLERKRQRYRSYAAKGDRRIPLAPGRDMDYSQILSDDEVIRIGIGTEQGRATGQV</sequence>
<dbReference type="InterPro" id="IPR007525">
    <property type="entry name" value="FrhB_FdhB_C"/>
</dbReference>
<dbReference type="PANTHER" id="PTHR31332:SF0">
    <property type="entry name" value="7-HYDROXYMETHYL CHLOROPHYLL A REDUCTASE, CHLOROPLASTIC"/>
    <property type="match status" value="1"/>
</dbReference>
<dbReference type="RefSeq" id="WP_074083609.1">
    <property type="nucleotide sequence ID" value="NZ_LVWI01000001.1"/>
</dbReference>
<dbReference type="Pfam" id="PF12838">
    <property type="entry name" value="Fer4_7"/>
    <property type="match status" value="1"/>
</dbReference>
<dbReference type="InterPro" id="IPR007516">
    <property type="entry name" value="Co_F420_Hydgase/DH_bsu_N"/>
</dbReference>
<evidence type="ECO:0000256" key="2">
    <source>
        <dbReference type="ARBA" id="ARBA00023004"/>
    </source>
</evidence>
<keyword evidence="1" id="KW-0479">Metal-binding</keyword>
<feature type="domain" description="4Fe-4S ferredoxin-type" evidence="4">
    <location>
        <begin position="8"/>
        <end position="37"/>
    </location>
</feature>
<comment type="caution">
    <text evidence="5">The sequence shown here is derived from an EMBL/GenBank/DDBJ whole genome shotgun (WGS) entry which is preliminary data.</text>
</comment>
<dbReference type="EMBL" id="LVWI01000001">
    <property type="protein sequence ID" value="OKP91799.1"/>
    <property type="molecule type" value="Genomic_DNA"/>
</dbReference>
<protein>
    <recommendedName>
        <fullName evidence="4">4Fe-4S ferredoxin-type domain-containing protein</fullName>
    </recommendedName>
</protein>
<dbReference type="Proteomes" id="UP000186058">
    <property type="component" value="Unassembled WGS sequence"/>
</dbReference>
<evidence type="ECO:0000259" key="4">
    <source>
        <dbReference type="PROSITE" id="PS51379"/>
    </source>
</evidence>
<reference evidence="5 6" key="1">
    <citation type="submission" date="2016-03" db="EMBL/GenBank/DDBJ databases">
        <authorList>
            <person name="Sant'Anna F.H."/>
            <person name="Ambrosini A."/>
            <person name="Souza R."/>
            <person name="Bach E."/>
            <person name="Fernandes G."/>
            <person name="Balsanelli E."/>
            <person name="Baura V.A."/>
            <person name="Souza E.M."/>
            <person name="Passaglia L."/>
        </authorList>
    </citation>
    <scope>NUCLEOTIDE SEQUENCE [LARGE SCALE GENOMIC DNA]</scope>
    <source>
        <strain evidence="5 6">P26E</strain>
    </source>
</reference>
<dbReference type="Pfam" id="PF04432">
    <property type="entry name" value="FrhB_FdhB_C"/>
    <property type="match status" value="1"/>
</dbReference>
<feature type="domain" description="4Fe-4S ferredoxin-type" evidence="4">
    <location>
        <begin position="46"/>
        <end position="76"/>
    </location>
</feature>
<dbReference type="PROSITE" id="PS51379">
    <property type="entry name" value="4FE4S_FER_2"/>
    <property type="match status" value="2"/>
</dbReference>
<dbReference type="Pfam" id="PF04422">
    <property type="entry name" value="FrhB_FdhB_N"/>
    <property type="match status" value="1"/>
</dbReference>
<dbReference type="InterPro" id="IPR017900">
    <property type="entry name" value="4Fe4S_Fe_S_CS"/>
</dbReference>
<accession>A0ABX3EXN9</accession>
<evidence type="ECO:0000256" key="3">
    <source>
        <dbReference type="ARBA" id="ARBA00023014"/>
    </source>
</evidence>
<proteinExistence type="predicted"/>
<dbReference type="InterPro" id="IPR017896">
    <property type="entry name" value="4Fe4S_Fe-S-bd"/>
</dbReference>
<organism evidence="5 6">
    <name type="scientific">Paenibacillus helianthi</name>
    <dbReference type="NCBI Taxonomy" id="1349432"/>
    <lineage>
        <taxon>Bacteria</taxon>
        <taxon>Bacillati</taxon>
        <taxon>Bacillota</taxon>
        <taxon>Bacilli</taxon>
        <taxon>Bacillales</taxon>
        <taxon>Paenibacillaceae</taxon>
        <taxon>Paenibacillus</taxon>
    </lineage>
</organism>
<name>A0ABX3EXN9_9BACL</name>
<dbReference type="PROSITE" id="PS00198">
    <property type="entry name" value="4FE4S_FER_1"/>
    <property type="match status" value="2"/>
</dbReference>
<evidence type="ECO:0000313" key="5">
    <source>
        <dbReference type="EMBL" id="OKP91799.1"/>
    </source>
</evidence>
<gene>
    <name evidence="5" type="ORF">A3844_01400</name>
</gene>